<feature type="signal peptide" evidence="1">
    <location>
        <begin position="1"/>
        <end position="24"/>
    </location>
</feature>
<gene>
    <name evidence="2" type="ORF">GJV26_04380</name>
</gene>
<dbReference type="InterPro" id="IPR008979">
    <property type="entry name" value="Galactose-bd-like_sf"/>
</dbReference>
<protein>
    <recommendedName>
        <fullName evidence="4">CBM-cenC domain-containing protein</fullName>
    </recommendedName>
</protein>
<evidence type="ECO:0008006" key="4">
    <source>
        <dbReference type="Google" id="ProtNLM"/>
    </source>
</evidence>
<dbReference type="Gene3D" id="2.60.120.260">
    <property type="entry name" value="Galactose-binding domain-like"/>
    <property type="match status" value="1"/>
</dbReference>
<proteinExistence type="predicted"/>
<dbReference type="RefSeq" id="WP_155707761.1">
    <property type="nucleotide sequence ID" value="NZ_BMWU01000003.1"/>
</dbReference>
<keyword evidence="3" id="KW-1185">Reference proteome</keyword>
<dbReference type="AlphaFoldDB" id="A0A6I3X4S7"/>
<feature type="chain" id="PRO_5026326611" description="CBM-cenC domain-containing protein" evidence="1">
    <location>
        <begin position="25"/>
        <end position="606"/>
    </location>
</feature>
<reference evidence="2 3" key="1">
    <citation type="submission" date="2019-11" db="EMBL/GenBank/DDBJ databases">
        <title>Draft Genome Sequences of Six Type Strains of the Genus Massilia.</title>
        <authorList>
            <person name="Miess H."/>
            <person name="Frediansyah A."/>
            <person name="Goeker M."/>
            <person name="Gross H."/>
        </authorList>
    </citation>
    <scope>NUCLEOTIDE SEQUENCE [LARGE SCALE GENOMIC DNA]</scope>
    <source>
        <strain evidence="2 3">DSM 17513</strain>
    </source>
</reference>
<evidence type="ECO:0000256" key="1">
    <source>
        <dbReference type="SAM" id="SignalP"/>
    </source>
</evidence>
<sequence length="606" mass="66510">MKKLVQKIVVSAIMAGFGISTAVAADACQDCFKKRWIYFNGNITLPADYAALQTLIVQARKEGFNGIALNSGGDGSFTSLAGLPQNKYNLIIENTKKLVALASQNNIELIPVAGGPEVPAALNSNLVEALPTNTVFTVEGSTGRVKDLTNKIPDGGFDTTAGWGMDTVVTVDKSEGHTRAPAIKLTPSDGTIKLPNGEPNYNSRLVKNLKLPAHKSYKLSFWLKASPGYVTSDLFIQILDVASGAPAYKNGLGWALGSNGEWEAKSNRELFAENSSDWKKYELIFNTGNFTNLNLWFSNQTKGDPATFALIDDVELYEIGLPKLVDRASITTVVTGNGIQYAKGQDYAIDSINGKLNIPKGSRIASGQDVTVSWHQSGVNLAGRWNTPSTACTDGYFYWQNTLHRNLFQLFGNKFGEGNTNKYFMPYDDIRVMNWDKSCATGNNAADYLASTVNKVRSNIVANNKSVEILTWNQMFDPHVNARANYWQVNGSLVPSSVKLDSNIVVVNSAGGGRTAMADDKIRAASLNFFARRGHKQVAALYHDNRDSVKNWIEIISDPMTPALDGVMYTSWVYNKEDRLQGYKELEEVARLLRDNLPGKWPARQP</sequence>
<evidence type="ECO:0000313" key="2">
    <source>
        <dbReference type="EMBL" id="MUI11724.1"/>
    </source>
</evidence>
<name>A0A6I3X4S7_9BURK</name>
<evidence type="ECO:0000313" key="3">
    <source>
        <dbReference type="Proteomes" id="UP000431684"/>
    </source>
</evidence>
<dbReference type="OrthoDB" id="185602at2"/>
<organism evidence="2 3">
    <name type="scientific">Pseudoduganella dura</name>
    <dbReference type="NCBI Taxonomy" id="321982"/>
    <lineage>
        <taxon>Bacteria</taxon>
        <taxon>Pseudomonadati</taxon>
        <taxon>Pseudomonadota</taxon>
        <taxon>Betaproteobacteria</taxon>
        <taxon>Burkholderiales</taxon>
        <taxon>Oxalobacteraceae</taxon>
        <taxon>Telluria group</taxon>
        <taxon>Pseudoduganella</taxon>
    </lineage>
</organism>
<accession>A0A6I3X4S7</accession>
<comment type="caution">
    <text evidence="2">The sequence shown here is derived from an EMBL/GenBank/DDBJ whole genome shotgun (WGS) entry which is preliminary data.</text>
</comment>
<dbReference type="SUPFAM" id="SSF49785">
    <property type="entry name" value="Galactose-binding domain-like"/>
    <property type="match status" value="1"/>
</dbReference>
<dbReference type="EMBL" id="WNWM01000002">
    <property type="protein sequence ID" value="MUI11724.1"/>
    <property type="molecule type" value="Genomic_DNA"/>
</dbReference>
<dbReference type="Gene3D" id="3.20.20.80">
    <property type="entry name" value="Glycosidases"/>
    <property type="match status" value="1"/>
</dbReference>
<dbReference type="Proteomes" id="UP000431684">
    <property type="component" value="Unassembled WGS sequence"/>
</dbReference>
<keyword evidence="1" id="KW-0732">Signal</keyword>